<evidence type="ECO:0000313" key="2">
    <source>
        <dbReference type="EMBL" id="WDU92527.1"/>
    </source>
</evidence>
<dbReference type="EMBL" id="CP118390">
    <property type="protein sequence ID" value="WDU92527.1"/>
    <property type="molecule type" value="Genomic_DNA"/>
</dbReference>
<dbReference type="PROSITE" id="PS50943">
    <property type="entry name" value="HTH_CROC1"/>
    <property type="match status" value="1"/>
</dbReference>
<organism evidence="2 3">
    <name type="scientific">Edwardsiella piscicida</name>
    <dbReference type="NCBI Taxonomy" id="1263550"/>
    <lineage>
        <taxon>Bacteria</taxon>
        <taxon>Pseudomonadati</taxon>
        <taxon>Pseudomonadota</taxon>
        <taxon>Gammaproteobacteria</taxon>
        <taxon>Enterobacterales</taxon>
        <taxon>Hafniaceae</taxon>
        <taxon>Edwardsiella</taxon>
    </lineage>
</organism>
<dbReference type="GO" id="GO:0003677">
    <property type="term" value="F:DNA binding"/>
    <property type="evidence" value="ECO:0007669"/>
    <property type="project" value="InterPro"/>
</dbReference>
<protein>
    <submittedName>
        <fullName evidence="2">YdaS family helix-turn-helix protein</fullName>
    </submittedName>
</protein>
<evidence type="ECO:0000313" key="3">
    <source>
        <dbReference type="Proteomes" id="UP001223683"/>
    </source>
</evidence>
<sequence length="71" mass="7690">MTNSLIKEAIALAGGQQELARSCGVRQPSVSEWLRGKKKPSAISAKRIELATGGKILAINIRPDLYEILDN</sequence>
<gene>
    <name evidence="2" type="ORF">PWJ79_07910</name>
</gene>
<feature type="domain" description="HTH cro/C1-type" evidence="1">
    <location>
        <begin position="16"/>
        <end position="59"/>
    </location>
</feature>
<dbReference type="AlphaFoldDB" id="A0AAQ3H6F7"/>
<reference evidence="2" key="1">
    <citation type="submission" date="2022-10" db="EMBL/GenBank/DDBJ databases">
        <title>Complete genome of Ep21-8.</title>
        <authorList>
            <person name="Kang Y.-R."/>
            <person name="Kim D.-H."/>
        </authorList>
    </citation>
    <scope>NUCLEOTIDE SEQUENCE</scope>
    <source>
        <strain evidence="2">Ep21-8</strain>
    </source>
</reference>
<dbReference type="CDD" id="cd00093">
    <property type="entry name" value="HTH_XRE"/>
    <property type="match status" value="1"/>
</dbReference>
<dbReference type="SUPFAM" id="SSF47413">
    <property type="entry name" value="lambda repressor-like DNA-binding domains"/>
    <property type="match status" value="1"/>
</dbReference>
<dbReference type="Gene3D" id="1.10.260.40">
    <property type="entry name" value="lambda repressor-like DNA-binding domains"/>
    <property type="match status" value="1"/>
</dbReference>
<evidence type="ECO:0000259" key="1">
    <source>
        <dbReference type="PROSITE" id="PS50943"/>
    </source>
</evidence>
<dbReference type="RefSeq" id="WP_012848463.1">
    <property type="nucleotide sequence ID" value="NC_013508.1"/>
</dbReference>
<name>A0AAQ3H6F7_EDWPI</name>
<dbReference type="GeneID" id="72528477"/>
<proteinExistence type="predicted"/>
<dbReference type="InterPro" id="IPR001387">
    <property type="entry name" value="Cro/C1-type_HTH"/>
</dbReference>
<dbReference type="InterPro" id="IPR031856">
    <property type="entry name" value="YdaS_toxin-like"/>
</dbReference>
<dbReference type="Pfam" id="PF15943">
    <property type="entry name" value="YdaS_toxin"/>
    <property type="match status" value="1"/>
</dbReference>
<dbReference type="InterPro" id="IPR010982">
    <property type="entry name" value="Lambda_DNA-bd_dom_sf"/>
</dbReference>
<accession>A0AAQ3H6F7</accession>
<dbReference type="Proteomes" id="UP001223683">
    <property type="component" value="Chromosome"/>
</dbReference>